<dbReference type="SUPFAM" id="SSF50475">
    <property type="entry name" value="FMN-binding split barrel"/>
    <property type="match status" value="1"/>
</dbReference>
<dbReference type="NCBIfam" id="TIGR00148">
    <property type="entry name" value="UbiD family decarboxylase"/>
    <property type="match status" value="1"/>
</dbReference>
<proteinExistence type="inferred from homology"/>
<dbReference type="Pfam" id="PF20696">
    <property type="entry name" value="UbiD_C"/>
    <property type="match status" value="1"/>
</dbReference>
<comment type="pathway">
    <text evidence="2">Isoprenoid biosynthesis; isopentenyl diphosphate biosynthesis via mevalonate pathway.</text>
</comment>
<dbReference type="EC" id="4.1.1.126" evidence="11"/>
<dbReference type="EMBL" id="JAVDZE010000002">
    <property type="protein sequence ID" value="MDV3103896.1"/>
    <property type="molecule type" value="Genomic_DNA"/>
</dbReference>
<keyword evidence="7" id="KW-0464">Manganese</keyword>
<dbReference type="SUPFAM" id="SSF143968">
    <property type="entry name" value="UbiD C-terminal domain-like"/>
    <property type="match status" value="1"/>
</dbReference>
<evidence type="ECO:0000256" key="6">
    <source>
        <dbReference type="ARBA" id="ARBA00022793"/>
    </source>
</evidence>
<evidence type="ECO:0000256" key="11">
    <source>
        <dbReference type="ARBA" id="ARBA00049727"/>
    </source>
</evidence>
<keyword evidence="5" id="KW-0288">FMN</keyword>
<reference evidence="17 18" key="1">
    <citation type="submission" date="2023-08" db="EMBL/GenBank/DDBJ databases">
        <title>Draft genome sequence of Thermococcus waiotapuensis WT1T, a thermophilic sulphur-dependent archaeon from order Thermococcales.</title>
        <authorList>
            <person name="Manners S.H."/>
            <person name="Carere C.R."/>
            <person name="Dhami M.K."/>
            <person name="Dobson R.C.J."/>
            <person name="Stott M.B."/>
        </authorList>
    </citation>
    <scope>NUCLEOTIDE SEQUENCE [LARGE SCALE GENOMIC DNA]</scope>
    <source>
        <strain evidence="17 18">WT1</strain>
    </source>
</reference>
<keyword evidence="6" id="KW-0210">Decarboxylase</keyword>
<dbReference type="GO" id="GO:0016831">
    <property type="term" value="F:carboxy-lyase activity"/>
    <property type="evidence" value="ECO:0007669"/>
    <property type="project" value="UniProtKB-KW"/>
</dbReference>
<comment type="function">
    <text evidence="10">Catalyzes the conversion of trans-anhydromevalonate 5-phosphate (tAHMP) into isopentenyl phosphate. Involved in the archaeal mevalonate (MVA) pathway, which provides fundamental precursors for isoprenoid biosynthesis, such as isopentenyl diphosphate (IPP) and dimethylallyl diphosphate (DMAPP).</text>
</comment>
<dbReference type="Proteomes" id="UP001245683">
    <property type="component" value="Unassembled WGS sequence"/>
</dbReference>
<evidence type="ECO:0000256" key="10">
    <source>
        <dbReference type="ARBA" id="ARBA00049583"/>
    </source>
</evidence>
<accession>A0AAE4T3L9</accession>
<protein>
    <recommendedName>
        <fullName evidence="12">Anhydromevalonate phosphate decarboxylase</fullName>
        <ecNumber evidence="11">4.1.1.126</ecNumber>
    </recommendedName>
</protein>
<dbReference type="InterPro" id="IPR049383">
    <property type="entry name" value="UbiD-like_N"/>
</dbReference>
<dbReference type="Pfam" id="PF01977">
    <property type="entry name" value="UbiD"/>
    <property type="match status" value="1"/>
</dbReference>
<dbReference type="PANTHER" id="PTHR30108">
    <property type="entry name" value="3-OCTAPRENYL-4-HYDROXYBENZOATE CARBOXY-LYASE-RELATED"/>
    <property type="match status" value="1"/>
</dbReference>
<name>A0AAE4T3L9_9EURY</name>
<evidence type="ECO:0000256" key="12">
    <source>
        <dbReference type="ARBA" id="ARBA00049754"/>
    </source>
</evidence>
<dbReference type="FunFam" id="3.40.1670.10:FF:000003">
    <property type="entry name" value="Phenolic acid decarboxylase"/>
    <property type="match status" value="1"/>
</dbReference>
<evidence type="ECO:0000256" key="3">
    <source>
        <dbReference type="ARBA" id="ARBA00010021"/>
    </source>
</evidence>
<comment type="cofactor">
    <cofactor evidence="1">
        <name>Mn(2+)</name>
        <dbReference type="ChEBI" id="CHEBI:29035"/>
    </cofactor>
</comment>
<dbReference type="GO" id="GO:0005737">
    <property type="term" value="C:cytoplasm"/>
    <property type="evidence" value="ECO:0007669"/>
    <property type="project" value="TreeGrafter"/>
</dbReference>
<evidence type="ECO:0000256" key="2">
    <source>
        <dbReference type="ARBA" id="ARBA00005092"/>
    </source>
</evidence>
<dbReference type="InterPro" id="IPR049381">
    <property type="entry name" value="UbiD-like_C"/>
</dbReference>
<evidence type="ECO:0000256" key="8">
    <source>
        <dbReference type="ARBA" id="ARBA00023229"/>
    </source>
</evidence>
<keyword evidence="4" id="KW-0285">Flavoprotein</keyword>
<dbReference type="RefSeq" id="WP_315341409.1">
    <property type="nucleotide sequence ID" value="NZ_JAVDZE010000002.1"/>
</dbReference>
<evidence type="ECO:0000259" key="16">
    <source>
        <dbReference type="Pfam" id="PF20696"/>
    </source>
</evidence>
<comment type="similarity">
    <text evidence="3">Belongs to the UbiD family.</text>
</comment>
<evidence type="ECO:0000256" key="4">
    <source>
        <dbReference type="ARBA" id="ARBA00022630"/>
    </source>
</evidence>
<dbReference type="AlphaFoldDB" id="A0AAE4T3L9"/>
<feature type="domain" description="3-octaprenyl-4-hydroxybenzoate carboxy-lyase-like N-terminal" evidence="15">
    <location>
        <begin position="8"/>
        <end position="84"/>
    </location>
</feature>
<evidence type="ECO:0000256" key="1">
    <source>
        <dbReference type="ARBA" id="ARBA00001936"/>
    </source>
</evidence>
<keyword evidence="17" id="KW-0456">Lyase</keyword>
<evidence type="ECO:0000259" key="15">
    <source>
        <dbReference type="Pfam" id="PF20695"/>
    </source>
</evidence>
<comment type="cofactor">
    <cofactor evidence="13">
        <name>prenylated FMN</name>
        <dbReference type="ChEBI" id="CHEBI:87746"/>
    </cofactor>
</comment>
<dbReference type="InterPro" id="IPR048304">
    <property type="entry name" value="UbiD_Rift_dom"/>
</dbReference>
<evidence type="ECO:0000313" key="17">
    <source>
        <dbReference type="EMBL" id="MDV3103896.1"/>
    </source>
</evidence>
<evidence type="ECO:0000259" key="14">
    <source>
        <dbReference type="Pfam" id="PF01977"/>
    </source>
</evidence>
<evidence type="ECO:0000256" key="13">
    <source>
        <dbReference type="ARBA" id="ARBA00049936"/>
    </source>
</evidence>
<evidence type="ECO:0000313" key="18">
    <source>
        <dbReference type="Proteomes" id="UP001245683"/>
    </source>
</evidence>
<organism evidence="17 18">
    <name type="scientific">Thermococcus waiotapuensis</name>
    <dbReference type="NCBI Taxonomy" id="90909"/>
    <lineage>
        <taxon>Archaea</taxon>
        <taxon>Methanobacteriati</taxon>
        <taxon>Methanobacteriota</taxon>
        <taxon>Thermococci</taxon>
        <taxon>Thermococcales</taxon>
        <taxon>Thermococcaceae</taxon>
        <taxon>Thermococcus</taxon>
    </lineage>
</organism>
<sequence length="481" mass="54037">MEDMRDYLEWLERRGELIRVEEQLSPELEIPAFLRKAMYGKKGAVLFERVKGYPEWRVAGNLFTRVETVREALGVERLEEIGERPLRLLESLPLGLSEKISSLGKLKEMSSYLPKVVRRAEFTKNVVEDEPLNFIPAFKTWPKDASRYLTYPLVCFSDPRGVNSIGVYRVMLLDGFTGVIHWQIHKRGSQAWGDYFERNEGKMPVAIAIGSDIGTLLTAVSPVPYPMDKLLFAGFVRGSGLELYRLPSGILVPANAEAVIEGYVGVNELGEEGPFGDHFGFYDRPSERNELYPVFHAERLYYRDDPIYYGSVVGKPPLEDAVIGKAIERIFLPLMKMILPEVVDVNFPEHGVFQGVAIVSIKKRYPGQGKKVLNALWGTGQMALTKVIIVVSEDINVHDVNQVIWALASFVNPERDVLIIPNAHTDALDPAVPNPPLGSKLGIDATRKLPLEMNGRTVEEVKEDPEVLKKLEGLFKKYLGG</sequence>
<evidence type="ECO:0000256" key="7">
    <source>
        <dbReference type="ARBA" id="ARBA00023211"/>
    </source>
</evidence>
<comment type="catalytic activity">
    <reaction evidence="9">
        <text>(2E)-3-methyl-5-phosphooxypent-2-enoate + H(+) = isopentenyl phosphate + CO2</text>
        <dbReference type="Rhea" id="RHEA:78971"/>
        <dbReference type="ChEBI" id="CHEBI:15378"/>
        <dbReference type="ChEBI" id="CHEBI:16526"/>
        <dbReference type="ChEBI" id="CHEBI:65078"/>
        <dbReference type="ChEBI" id="CHEBI:229665"/>
        <dbReference type="EC" id="4.1.1.126"/>
    </reaction>
    <physiologicalReaction direction="left-to-right" evidence="9">
        <dbReference type="Rhea" id="RHEA:78972"/>
    </physiologicalReaction>
</comment>
<dbReference type="InterPro" id="IPR002830">
    <property type="entry name" value="UbiD"/>
</dbReference>
<dbReference type="Gene3D" id="3.40.1670.10">
    <property type="entry name" value="UbiD C-terminal domain-like"/>
    <property type="match status" value="1"/>
</dbReference>
<dbReference type="Pfam" id="PF20695">
    <property type="entry name" value="UbiD_N"/>
    <property type="match status" value="1"/>
</dbReference>
<evidence type="ECO:0000256" key="5">
    <source>
        <dbReference type="ARBA" id="ARBA00022643"/>
    </source>
</evidence>
<keyword evidence="8" id="KW-0414">Isoprene biosynthesis</keyword>
<dbReference type="GO" id="GO:0008299">
    <property type="term" value="P:isoprenoid biosynthetic process"/>
    <property type="evidence" value="ECO:0007669"/>
    <property type="project" value="UniProtKB-KW"/>
</dbReference>
<comment type="caution">
    <text evidence="17">The sequence shown here is derived from an EMBL/GenBank/DDBJ whole genome shotgun (WGS) entry which is preliminary data.</text>
</comment>
<feature type="domain" description="3-octaprenyl-4-hydroxybenzoate carboxy-lyase-like C-terminal" evidence="16">
    <location>
        <begin position="322"/>
        <end position="445"/>
    </location>
</feature>
<dbReference type="PANTHER" id="PTHR30108:SF17">
    <property type="entry name" value="FERULIC ACID DECARBOXYLASE 1"/>
    <property type="match status" value="1"/>
</dbReference>
<evidence type="ECO:0000256" key="9">
    <source>
        <dbReference type="ARBA" id="ARBA00049054"/>
    </source>
</evidence>
<keyword evidence="18" id="KW-1185">Reference proteome</keyword>
<gene>
    <name evidence="17" type="ORF">RBI02_04960</name>
</gene>
<feature type="domain" description="3-octaprenyl-4-hydroxybenzoate carboxy-lyase-like Rift-related" evidence="14">
    <location>
        <begin position="117"/>
        <end position="316"/>
    </location>
</feature>